<dbReference type="AlphaFoldDB" id="A0A6P1GAQ6"/>
<reference evidence="1 2" key="2">
    <citation type="journal article" date="2020" name="MBio">
        <title>Isolation and Molecular Analysis of a Novel Neorickettsia Species That Causes Potomac Horse Fever.</title>
        <authorList>
            <person name="Teymournejad O."/>
            <person name="Lin M."/>
            <person name="Bekebrede H."/>
            <person name="Kamr A."/>
            <person name="Toribio R.E."/>
            <person name="Arroyo L.G."/>
            <person name="Baird J.D."/>
            <person name="Rikihisa Y."/>
        </authorList>
    </citation>
    <scope>NUCLEOTIDE SEQUENCE [LARGE SCALE GENOMIC DNA]</scope>
    <source>
        <strain evidence="1 2">Fin17</strain>
    </source>
</reference>
<dbReference type="KEGG" id="nef:GP480_00840"/>
<evidence type="ECO:0000313" key="1">
    <source>
        <dbReference type="EMBL" id="QHD65011.1"/>
    </source>
</evidence>
<reference evidence="1 2" key="1">
    <citation type="journal article" date="2020" name="MBio">
        <title>Erratum for Teymournejad et al., 'Isolation and Molecular Analysis of a Novel Neorickettsia Species That Causes Potomac Horse Fever'.</title>
        <authorList>
            <person name="Teymournejad O."/>
            <person name="Lin M."/>
            <person name="Bekebrede H."/>
            <person name="Kamr A."/>
            <person name="Toribio R.E."/>
            <person name="Arroyo L.G."/>
            <person name="Baird J.D."/>
            <person name="Rikihisa Y."/>
        </authorList>
    </citation>
    <scope>NUCLEOTIDE SEQUENCE [LARGE SCALE GENOMIC DNA]</scope>
    <source>
        <strain evidence="1 2">Fin17</strain>
    </source>
</reference>
<dbReference type="RefSeq" id="WP_160095002.1">
    <property type="nucleotide sequence ID" value="NZ_CP047224.1"/>
</dbReference>
<gene>
    <name evidence="1" type="ORF">GP480_00840</name>
</gene>
<dbReference type="EMBL" id="CP047224">
    <property type="protein sequence ID" value="QHD65011.1"/>
    <property type="molecule type" value="Genomic_DNA"/>
</dbReference>
<protein>
    <submittedName>
        <fullName evidence="1">Uncharacterized protein</fullName>
    </submittedName>
</protein>
<name>A0A6P1GAQ6_9RICK</name>
<proteinExistence type="predicted"/>
<accession>A0A6P1GAQ6</accession>
<organism evidence="1 2">
    <name type="scientific">Neorickettsia findlayensis</name>
    <dbReference type="NCBI Taxonomy" id="2686014"/>
    <lineage>
        <taxon>Bacteria</taxon>
        <taxon>Pseudomonadati</taxon>
        <taxon>Pseudomonadota</taxon>
        <taxon>Alphaproteobacteria</taxon>
        <taxon>Rickettsiales</taxon>
        <taxon>Anaplasmataceae</taxon>
        <taxon>Neorickettsia</taxon>
    </lineage>
</organism>
<evidence type="ECO:0000313" key="2">
    <source>
        <dbReference type="Proteomes" id="UP000464912"/>
    </source>
</evidence>
<sequence length="81" mass="8926">MPEFTDLIDSGNYLFDSMLSTNVTEGASADPTTTPTNPEEKTYLDALCDINAKEPINIKSLCPLACKALFDLVEFIKHRGE</sequence>
<dbReference type="Proteomes" id="UP000464912">
    <property type="component" value="Chromosome"/>
</dbReference>
<keyword evidence="2" id="KW-1185">Reference proteome</keyword>